<dbReference type="Proteomes" id="UP000053477">
    <property type="component" value="Unassembled WGS sequence"/>
</dbReference>
<sequence>MVWLATAAKRIFGGIGGFFAHIGDSLYLLAWDNTLVVLNLFSFKRKVGKVTLQGCPGFGGKWPEFIPPTKTDSRSCCPALNAMANHGILPRDGRNISYIQMGQKIQETYNFSPTFCYYVPNYMANLLGRSYKRDTIDLSDINVHNGIEHDASLCRHDTYSEPDQSKIAIDLIDDLLNSATGKNNTLTAHDLSVVSARRRRESFANNPQFTLQTIHKVFSASNSSTLLTIFGGRVDDLEIILKEERLPDGWESRIRDPWGLTMATFQRTVLKVELG</sequence>
<dbReference type="GO" id="GO:0046872">
    <property type="term" value="F:metal ion binding"/>
    <property type="evidence" value="ECO:0007669"/>
    <property type="project" value="UniProtKB-KW"/>
</dbReference>
<keyword evidence="10" id="KW-1185">Reference proteome</keyword>
<evidence type="ECO:0000259" key="8">
    <source>
        <dbReference type="PROSITE" id="PS51405"/>
    </source>
</evidence>
<gene>
    <name evidence="9" type="ORF">SCHPADRAFT_844533</name>
</gene>
<dbReference type="Pfam" id="PF01328">
    <property type="entry name" value="Peroxidase_2"/>
    <property type="match status" value="1"/>
</dbReference>
<dbReference type="OrthoDB" id="407298at2759"/>
<keyword evidence="4" id="KW-0479">Metal-binding</keyword>
<feature type="non-terminal residue" evidence="9">
    <location>
        <position position="275"/>
    </location>
</feature>
<organism evidence="9 10">
    <name type="scientific">Schizopora paradoxa</name>
    <dbReference type="NCBI Taxonomy" id="27342"/>
    <lineage>
        <taxon>Eukaryota</taxon>
        <taxon>Fungi</taxon>
        <taxon>Dikarya</taxon>
        <taxon>Basidiomycota</taxon>
        <taxon>Agaricomycotina</taxon>
        <taxon>Agaricomycetes</taxon>
        <taxon>Hymenochaetales</taxon>
        <taxon>Schizoporaceae</taxon>
        <taxon>Schizopora</taxon>
    </lineage>
</organism>
<keyword evidence="5" id="KW-0560">Oxidoreductase</keyword>
<keyword evidence="3" id="KW-0349">Heme</keyword>
<name>A0A0H2S2X7_9AGAM</name>
<keyword evidence="2 9" id="KW-0575">Peroxidase</keyword>
<evidence type="ECO:0000313" key="10">
    <source>
        <dbReference type="Proteomes" id="UP000053477"/>
    </source>
</evidence>
<dbReference type="PANTHER" id="PTHR33577">
    <property type="entry name" value="STERIGMATOCYSTIN BIOSYNTHESIS PEROXIDASE STCC-RELATED"/>
    <property type="match status" value="1"/>
</dbReference>
<evidence type="ECO:0000256" key="1">
    <source>
        <dbReference type="ARBA" id="ARBA00001970"/>
    </source>
</evidence>
<reference evidence="9 10" key="1">
    <citation type="submission" date="2015-04" db="EMBL/GenBank/DDBJ databases">
        <title>Complete genome sequence of Schizopora paradoxa KUC8140, a cosmopolitan wood degrader in East Asia.</title>
        <authorList>
            <consortium name="DOE Joint Genome Institute"/>
            <person name="Min B."/>
            <person name="Park H."/>
            <person name="Jang Y."/>
            <person name="Kim J.-J."/>
            <person name="Kim K.H."/>
            <person name="Pangilinan J."/>
            <person name="Lipzen A."/>
            <person name="Riley R."/>
            <person name="Grigoriev I.V."/>
            <person name="Spatafora J.W."/>
            <person name="Choi I.-G."/>
        </authorList>
    </citation>
    <scope>NUCLEOTIDE SEQUENCE [LARGE SCALE GENOMIC DNA]</scope>
    <source>
        <strain evidence="9 10">KUC8140</strain>
    </source>
</reference>
<dbReference type="STRING" id="27342.A0A0H2S2X7"/>
<evidence type="ECO:0000256" key="4">
    <source>
        <dbReference type="ARBA" id="ARBA00022723"/>
    </source>
</evidence>
<dbReference type="PANTHER" id="PTHR33577:SF18">
    <property type="entry name" value="HEME HALOPEROXIDASE FAMILY PROFILE DOMAIN-CONTAINING PROTEIN"/>
    <property type="match status" value="1"/>
</dbReference>
<dbReference type="EMBL" id="KQ085892">
    <property type="protein sequence ID" value="KLO18655.1"/>
    <property type="molecule type" value="Genomic_DNA"/>
</dbReference>
<evidence type="ECO:0000256" key="2">
    <source>
        <dbReference type="ARBA" id="ARBA00022559"/>
    </source>
</evidence>
<dbReference type="AlphaFoldDB" id="A0A0H2S2X7"/>
<dbReference type="InParanoid" id="A0A0H2S2X7"/>
<evidence type="ECO:0000256" key="5">
    <source>
        <dbReference type="ARBA" id="ARBA00023002"/>
    </source>
</evidence>
<comment type="similarity">
    <text evidence="7">Belongs to the chloroperoxidase family.</text>
</comment>
<dbReference type="PROSITE" id="PS51405">
    <property type="entry name" value="HEME_HALOPEROXIDASE"/>
    <property type="match status" value="1"/>
</dbReference>
<protein>
    <submittedName>
        <fullName evidence="9">Chloroperoxidase-like protein</fullName>
    </submittedName>
</protein>
<evidence type="ECO:0000313" key="9">
    <source>
        <dbReference type="EMBL" id="KLO18655.1"/>
    </source>
</evidence>
<dbReference type="SUPFAM" id="SSF47571">
    <property type="entry name" value="Cloroperoxidase"/>
    <property type="match status" value="1"/>
</dbReference>
<evidence type="ECO:0000256" key="7">
    <source>
        <dbReference type="ARBA" id="ARBA00025795"/>
    </source>
</evidence>
<dbReference type="GO" id="GO:0004601">
    <property type="term" value="F:peroxidase activity"/>
    <property type="evidence" value="ECO:0007669"/>
    <property type="project" value="UniProtKB-KW"/>
</dbReference>
<keyword evidence="6" id="KW-0408">Iron</keyword>
<comment type="cofactor">
    <cofactor evidence="1">
        <name>heme b</name>
        <dbReference type="ChEBI" id="CHEBI:60344"/>
    </cofactor>
</comment>
<accession>A0A0H2S2X7</accession>
<evidence type="ECO:0000256" key="6">
    <source>
        <dbReference type="ARBA" id="ARBA00023004"/>
    </source>
</evidence>
<dbReference type="Gene3D" id="1.10.489.10">
    <property type="entry name" value="Chloroperoxidase-like"/>
    <property type="match status" value="1"/>
</dbReference>
<evidence type="ECO:0000256" key="3">
    <source>
        <dbReference type="ARBA" id="ARBA00022617"/>
    </source>
</evidence>
<dbReference type="InterPro" id="IPR000028">
    <property type="entry name" value="Chloroperoxidase"/>
</dbReference>
<dbReference type="InterPro" id="IPR036851">
    <property type="entry name" value="Chloroperoxidase-like_sf"/>
</dbReference>
<feature type="domain" description="Heme haloperoxidase family profile" evidence="8">
    <location>
        <begin position="61"/>
        <end position="267"/>
    </location>
</feature>
<proteinExistence type="inferred from homology"/>